<reference evidence="2 3" key="1">
    <citation type="submission" date="2015-12" db="EMBL/GenBank/DDBJ databases">
        <title>Complete genome sequence of Pseudoalteromonas rubra SCSIO 6842, harboring a conjugative plasmid.</title>
        <authorList>
            <person name="Li B."/>
            <person name="Wang X."/>
        </authorList>
    </citation>
    <scope>NUCLEOTIDE SEQUENCE [LARGE SCALE GENOMIC DNA]</scope>
    <source>
        <strain evidence="2 3">SCSIO 6842</strain>
    </source>
</reference>
<proteinExistence type="predicted"/>
<gene>
    <name evidence="2" type="ORF">AT705_01980</name>
</gene>
<evidence type="ECO:0000256" key="1">
    <source>
        <dbReference type="SAM" id="SignalP"/>
    </source>
</evidence>
<dbReference type="KEGG" id="prr:AT705_01980"/>
<dbReference type="Gene3D" id="3.40.190.10">
    <property type="entry name" value="Periplasmic binding protein-like II"/>
    <property type="match status" value="1"/>
</dbReference>
<feature type="signal peptide" evidence="1">
    <location>
        <begin position="1"/>
        <end position="18"/>
    </location>
</feature>
<protein>
    <submittedName>
        <fullName evidence="2">Phosphate ABC transporter substrate-binding protein</fullName>
    </submittedName>
</protein>
<dbReference type="SUPFAM" id="SSF53850">
    <property type="entry name" value="Periplasmic binding protein-like II"/>
    <property type="match status" value="1"/>
</dbReference>
<organism evidence="2 3">
    <name type="scientific">Pseudoalteromonas rubra</name>
    <dbReference type="NCBI Taxonomy" id="43658"/>
    <lineage>
        <taxon>Bacteria</taxon>
        <taxon>Pseudomonadati</taxon>
        <taxon>Pseudomonadota</taxon>
        <taxon>Gammaproteobacteria</taxon>
        <taxon>Alteromonadales</taxon>
        <taxon>Pseudoalteromonadaceae</taxon>
        <taxon>Pseudoalteromonas</taxon>
    </lineage>
</organism>
<evidence type="ECO:0000313" key="2">
    <source>
        <dbReference type="EMBL" id="ALU41797.1"/>
    </source>
</evidence>
<keyword evidence="1" id="KW-0732">Signal</keyword>
<dbReference type="EMBL" id="CP013611">
    <property type="protein sequence ID" value="ALU41797.1"/>
    <property type="molecule type" value="Genomic_DNA"/>
</dbReference>
<dbReference type="RefSeq" id="WP_058795257.1">
    <property type="nucleotide sequence ID" value="NZ_CP013611.1"/>
</dbReference>
<accession>A0A0U3HFR8</accession>
<feature type="chain" id="PRO_5006839385" evidence="1">
    <location>
        <begin position="19"/>
        <end position="135"/>
    </location>
</feature>
<sequence>MRNLIYAVLLSSAFNAYAGVSVIVHPSNGSSFDTSTINRIFTGKEKSFSNGNKAIPVSQEPGNPITDEFNSKALNKSSAQLKAYWSKLIFTGKGTPPKEVSNDAEVIKMVSANPDTIGFVSSDSVTDAVKVIQQF</sequence>
<evidence type="ECO:0000313" key="3">
    <source>
        <dbReference type="Proteomes" id="UP000069015"/>
    </source>
</evidence>
<name>A0A0U3HFR8_9GAMM</name>
<dbReference type="Proteomes" id="UP000069015">
    <property type="component" value="Chromosome 1"/>
</dbReference>
<dbReference type="AlphaFoldDB" id="A0A0U3HFR8"/>